<accession>A0A330L8Y7</accession>
<reference evidence="2" key="1">
    <citation type="submission" date="2018-04" db="EMBL/GenBank/DDBJ databases">
        <authorList>
            <person name="Lucker S."/>
            <person name="Sakoula D."/>
        </authorList>
    </citation>
    <scope>NUCLEOTIDE SEQUENCE [LARGE SCALE GENOMIC DNA]</scope>
</reference>
<dbReference type="Pfam" id="PF05721">
    <property type="entry name" value="PhyH"/>
    <property type="match status" value="1"/>
</dbReference>
<protein>
    <recommendedName>
        <fullName evidence="3">Phytanoyl-CoA dioxygenase</fullName>
    </recommendedName>
</protein>
<name>A0A330L8Y7_9BACT</name>
<dbReference type="InterPro" id="IPR008775">
    <property type="entry name" value="Phytyl_CoA_dOase-like"/>
</dbReference>
<dbReference type="InParanoid" id="A0A330L8Y7"/>
<evidence type="ECO:0000313" key="1">
    <source>
        <dbReference type="EMBL" id="SPP66174.1"/>
    </source>
</evidence>
<sequence>MNNTVYFDLTCDDEYRRQLLFEGQLLVYSPRKSTLAFVGFARQLIQEAFAPLDPETAQYHLSVEQYADILLKLKPGFIHHPESKRLIRAMFEDLGCDLDKTYFDVPKMRSSTSDNYLTTGIAYAWHPHRDTWYSAPPCQINWWLPIYDIQADNAMAFHPQYWNRPVKNSSKGYNYYLWNQQNRGAHVAKFLKEDPRPLPKPTEPLELDSQIRLIVPAGGIVFFSGAQMHSSVPNTSGKTRFSIDFRVVHLDDVKGRKGAPTVDEECTGTTMRDYLRGTDFSHIPDELVALYDDGTGEAGELLYKPKDLDPTSR</sequence>
<dbReference type="SUPFAM" id="SSF51197">
    <property type="entry name" value="Clavaminate synthase-like"/>
    <property type="match status" value="1"/>
</dbReference>
<dbReference type="Proteomes" id="UP000248168">
    <property type="component" value="Unassembled WGS sequence"/>
</dbReference>
<gene>
    <name evidence="1" type="ORF">NITLEN_50214</name>
</gene>
<dbReference type="GO" id="GO:0016706">
    <property type="term" value="F:2-oxoglutarate-dependent dioxygenase activity"/>
    <property type="evidence" value="ECO:0007669"/>
    <property type="project" value="UniProtKB-ARBA"/>
</dbReference>
<dbReference type="Gene3D" id="2.60.120.620">
    <property type="entry name" value="q2cbj1_9rhob like domain"/>
    <property type="match status" value="1"/>
</dbReference>
<proteinExistence type="predicted"/>
<evidence type="ECO:0008006" key="3">
    <source>
        <dbReference type="Google" id="ProtNLM"/>
    </source>
</evidence>
<evidence type="ECO:0000313" key="2">
    <source>
        <dbReference type="Proteomes" id="UP000248168"/>
    </source>
</evidence>
<dbReference type="EMBL" id="OUNR01000018">
    <property type="protein sequence ID" value="SPP66174.1"/>
    <property type="molecule type" value="Genomic_DNA"/>
</dbReference>
<organism evidence="1 2">
    <name type="scientific">Nitrospira lenta</name>
    <dbReference type="NCBI Taxonomy" id="1436998"/>
    <lineage>
        <taxon>Bacteria</taxon>
        <taxon>Pseudomonadati</taxon>
        <taxon>Nitrospirota</taxon>
        <taxon>Nitrospiria</taxon>
        <taxon>Nitrospirales</taxon>
        <taxon>Nitrospiraceae</taxon>
        <taxon>Nitrospira</taxon>
    </lineage>
</organism>
<dbReference type="OrthoDB" id="9770845at2"/>
<dbReference type="RefSeq" id="WP_121990369.1">
    <property type="nucleotide sequence ID" value="NZ_OUNR01000018.1"/>
</dbReference>
<dbReference type="AlphaFoldDB" id="A0A330L8Y7"/>
<keyword evidence="2" id="KW-1185">Reference proteome</keyword>